<dbReference type="Pfam" id="PF05199">
    <property type="entry name" value="GMC_oxred_C"/>
    <property type="match status" value="1"/>
</dbReference>
<name>A0A4Y7PY46_9AGAM</name>
<gene>
    <name evidence="9" type="ORF">BD410DRAFT_791565</name>
</gene>
<protein>
    <submittedName>
        <fullName evidence="9">Aryl-alcohol oxidase-like protein</fullName>
    </submittedName>
</protein>
<dbReference type="AlphaFoldDB" id="A0A4Y7PY46"/>
<dbReference type="Gene3D" id="3.30.560.10">
    <property type="entry name" value="Glucose Oxidase, domain 3"/>
    <property type="match status" value="1"/>
</dbReference>
<dbReference type="VEuPathDB" id="FungiDB:BD410DRAFT_791565"/>
<evidence type="ECO:0000256" key="6">
    <source>
        <dbReference type="PIRSR" id="PIRSR000137-2"/>
    </source>
</evidence>
<evidence type="ECO:0000313" key="9">
    <source>
        <dbReference type="EMBL" id="TDL19928.1"/>
    </source>
</evidence>
<organism evidence="9 10">
    <name type="scientific">Rickenella mellea</name>
    <dbReference type="NCBI Taxonomy" id="50990"/>
    <lineage>
        <taxon>Eukaryota</taxon>
        <taxon>Fungi</taxon>
        <taxon>Dikarya</taxon>
        <taxon>Basidiomycota</taxon>
        <taxon>Agaricomycotina</taxon>
        <taxon>Agaricomycetes</taxon>
        <taxon>Hymenochaetales</taxon>
        <taxon>Rickenellaceae</taxon>
        <taxon>Rickenella</taxon>
    </lineage>
</organism>
<evidence type="ECO:0000256" key="3">
    <source>
        <dbReference type="ARBA" id="ARBA00022630"/>
    </source>
</evidence>
<keyword evidence="10" id="KW-1185">Reference proteome</keyword>
<evidence type="ECO:0000256" key="7">
    <source>
        <dbReference type="SAM" id="MobiDB-lite"/>
    </source>
</evidence>
<dbReference type="SUPFAM" id="SSF51905">
    <property type="entry name" value="FAD/NAD(P)-binding domain"/>
    <property type="match status" value="1"/>
</dbReference>
<dbReference type="Gene3D" id="3.50.50.60">
    <property type="entry name" value="FAD/NAD(P)-binding domain"/>
    <property type="match status" value="1"/>
</dbReference>
<evidence type="ECO:0000259" key="8">
    <source>
        <dbReference type="PROSITE" id="PS00624"/>
    </source>
</evidence>
<dbReference type="PROSITE" id="PS00624">
    <property type="entry name" value="GMC_OXRED_2"/>
    <property type="match status" value="1"/>
</dbReference>
<feature type="binding site" evidence="6">
    <location>
        <position position="264"/>
    </location>
    <ligand>
        <name>FAD</name>
        <dbReference type="ChEBI" id="CHEBI:57692"/>
    </ligand>
</feature>
<feature type="binding site" evidence="6">
    <location>
        <position position="116"/>
    </location>
    <ligand>
        <name>FAD</name>
        <dbReference type="ChEBI" id="CHEBI:57692"/>
    </ligand>
</feature>
<dbReference type="Pfam" id="PF00732">
    <property type="entry name" value="GMC_oxred_N"/>
    <property type="match status" value="1"/>
</dbReference>
<feature type="active site" description="Proton acceptor" evidence="5">
    <location>
        <position position="579"/>
    </location>
</feature>
<feature type="domain" description="Glucose-methanol-choline oxidoreductase N-terminal" evidence="8">
    <location>
        <begin position="307"/>
        <end position="321"/>
    </location>
</feature>
<evidence type="ECO:0000256" key="5">
    <source>
        <dbReference type="PIRSR" id="PIRSR000137-1"/>
    </source>
</evidence>
<keyword evidence="3" id="KW-0285">Flavoprotein</keyword>
<evidence type="ECO:0000256" key="4">
    <source>
        <dbReference type="ARBA" id="ARBA00022827"/>
    </source>
</evidence>
<comment type="similarity">
    <text evidence="2">Belongs to the GMC oxidoreductase family.</text>
</comment>
<dbReference type="OrthoDB" id="269227at2759"/>
<comment type="cofactor">
    <cofactor evidence="1 6">
        <name>FAD</name>
        <dbReference type="ChEBI" id="CHEBI:57692"/>
    </cofactor>
</comment>
<feature type="region of interest" description="Disordered" evidence="7">
    <location>
        <begin position="173"/>
        <end position="194"/>
    </location>
</feature>
<accession>A0A4Y7PY46</accession>
<dbReference type="InterPro" id="IPR007867">
    <property type="entry name" value="GMC_OxRtase_C"/>
</dbReference>
<dbReference type="InterPro" id="IPR036188">
    <property type="entry name" value="FAD/NAD-bd_sf"/>
</dbReference>
<dbReference type="InterPro" id="IPR000172">
    <property type="entry name" value="GMC_OxRdtase_N"/>
</dbReference>
<dbReference type="PIRSF" id="PIRSF000137">
    <property type="entry name" value="Alcohol_oxidase"/>
    <property type="match status" value="1"/>
</dbReference>
<dbReference type="GO" id="GO:0016614">
    <property type="term" value="F:oxidoreductase activity, acting on CH-OH group of donors"/>
    <property type="evidence" value="ECO:0007669"/>
    <property type="project" value="InterPro"/>
</dbReference>
<proteinExistence type="inferred from homology"/>
<evidence type="ECO:0000313" key="10">
    <source>
        <dbReference type="Proteomes" id="UP000294933"/>
    </source>
</evidence>
<dbReference type="PANTHER" id="PTHR11552">
    <property type="entry name" value="GLUCOSE-METHANOL-CHOLINE GMC OXIDOREDUCTASE"/>
    <property type="match status" value="1"/>
</dbReference>
<dbReference type="EMBL" id="ML170192">
    <property type="protein sequence ID" value="TDL19928.1"/>
    <property type="molecule type" value="Genomic_DNA"/>
</dbReference>
<dbReference type="Proteomes" id="UP000294933">
    <property type="component" value="Unassembled WGS sequence"/>
</dbReference>
<dbReference type="GO" id="GO:0050660">
    <property type="term" value="F:flavin adenine dinucleotide binding"/>
    <property type="evidence" value="ECO:0007669"/>
    <property type="project" value="InterPro"/>
</dbReference>
<feature type="binding site" evidence="6">
    <location>
        <begin position="580"/>
        <end position="581"/>
    </location>
    <ligand>
        <name>FAD</name>
        <dbReference type="ChEBI" id="CHEBI:57692"/>
    </ligand>
</feature>
<evidence type="ECO:0000256" key="1">
    <source>
        <dbReference type="ARBA" id="ARBA00001974"/>
    </source>
</evidence>
<reference evidence="9 10" key="1">
    <citation type="submission" date="2018-06" db="EMBL/GenBank/DDBJ databases">
        <title>A transcriptomic atlas of mushroom development highlights an independent origin of complex multicellularity.</title>
        <authorList>
            <consortium name="DOE Joint Genome Institute"/>
            <person name="Krizsan K."/>
            <person name="Almasi E."/>
            <person name="Merenyi Z."/>
            <person name="Sahu N."/>
            <person name="Viragh M."/>
            <person name="Koszo T."/>
            <person name="Mondo S."/>
            <person name="Kiss B."/>
            <person name="Balint B."/>
            <person name="Kues U."/>
            <person name="Barry K."/>
            <person name="Hegedus J.C."/>
            <person name="Henrissat B."/>
            <person name="Johnson J."/>
            <person name="Lipzen A."/>
            <person name="Ohm R."/>
            <person name="Nagy I."/>
            <person name="Pangilinan J."/>
            <person name="Yan J."/>
            <person name="Xiong Y."/>
            <person name="Grigoriev I.V."/>
            <person name="Hibbett D.S."/>
            <person name="Nagy L.G."/>
        </authorList>
    </citation>
    <scope>NUCLEOTIDE SEQUENCE [LARGE SCALE GENOMIC DNA]</scope>
    <source>
        <strain evidence="9 10">SZMC22713</strain>
    </source>
</reference>
<dbReference type="SUPFAM" id="SSF54373">
    <property type="entry name" value="FAD-linked reductases, C-terminal domain"/>
    <property type="match status" value="1"/>
</dbReference>
<dbReference type="STRING" id="50990.A0A4Y7PY46"/>
<evidence type="ECO:0000256" key="2">
    <source>
        <dbReference type="ARBA" id="ARBA00010790"/>
    </source>
</evidence>
<dbReference type="InterPro" id="IPR012132">
    <property type="entry name" value="GMC_OxRdtase"/>
</dbReference>
<dbReference type="PANTHER" id="PTHR11552:SF147">
    <property type="entry name" value="CHOLINE DEHYDROGENASE, MITOCHONDRIAL"/>
    <property type="match status" value="1"/>
</dbReference>
<sequence length="599" mass="63959">MELVKFIVVGLGLTAKYTLAALLTDPRHLPQTQWDYIVVGAGTAGCVVANRLSENPKVKILVIEAGVQNTGPDASAIEVPFLVAEASSGTTFDWNYTTTPQAALNNRTTAYPRGFVLGGSSSTNYMAFTRGSSEEYNRLASISGDSGWSWRKIFPYALKNEKHVASADNHKTTGEYNPSVHGNGPLLTSLPGTSTDIDNRVLETTKELHSEFPFNLDMNAGNPLGVGWLQSTIGNSVRSSSATAYLSPALANRSNINLLTNTRVTRLIKTNNLSSRFPTFLGVEFAQTASGPRFTATAREEVILSAGSIGTPQILMLSGIGDQTKLSKLGIKTAVNLPDVGMNMQDHPFFALQWSVNSTKTFDSIVNNATAFSDAFAQYEATGQGIFANNAIANHIGFFRLAESSGILKQFGDPTAGPHSPHYEFAFINGFYGTTQTEPTTGNYFSAAVILVSPTSRGSVTLASDSPFDHPLIDPALLATSFDQQVVVEAVEALQRFISASPWKGYIKAPYGGSANATTRDGILEYARNSVISIRHPMGTAAMSQTRARAGVVDAHLLVKGVEGVRIVDASVIPGIAAHPQAAVYIIAERAADLIKAAR</sequence>
<feature type="active site" description="Proton donor" evidence="5">
    <location>
        <position position="536"/>
    </location>
</feature>
<keyword evidence="4 6" id="KW-0274">FAD</keyword>